<dbReference type="STRING" id="547559.Nmag_0139"/>
<dbReference type="Gene3D" id="3.60.20.10">
    <property type="entry name" value="Glutamine Phosphoribosylpyrophosphate, subunit 1, domain 1"/>
    <property type="match status" value="1"/>
</dbReference>
<dbReference type="PANTHER" id="PTHR43284">
    <property type="entry name" value="ASPARAGINE SYNTHETASE (GLUTAMINE-HYDROLYZING)"/>
    <property type="match status" value="1"/>
</dbReference>
<dbReference type="AlphaFoldDB" id="D3SWE2"/>
<reference evidence="3" key="4">
    <citation type="submission" date="2016-09" db="EMBL/GenBank/DDBJ databases">
        <authorList>
            <person name="Pfeiffer F."/>
        </authorList>
    </citation>
    <scope>NUCLEOTIDE SEQUENCE</scope>
    <source>
        <strain evidence="3">ATCC 43099</strain>
    </source>
</reference>
<dbReference type="OrthoDB" id="8692at2157"/>
<dbReference type="Pfam" id="PF00733">
    <property type="entry name" value="Asn_synthase"/>
    <property type="match status" value="1"/>
</dbReference>
<proteinExistence type="predicted"/>
<dbReference type="EMBL" id="CP001932">
    <property type="protein sequence ID" value="ADD03734.1"/>
    <property type="molecule type" value="Genomic_DNA"/>
</dbReference>
<evidence type="ECO:0000313" key="6">
    <source>
        <dbReference type="Proteomes" id="UP000011543"/>
    </source>
</evidence>
<dbReference type="InterPro" id="IPR051786">
    <property type="entry name" value="ASN_synthetase/amidase"/>
</dbReference>
<dbReference type="GO" id="GO:0004066">
    <property type="term" value="F:asparagine synthase (glutamine-hydrolyzing) activity"/>
    <property type="evidence" value="ECO:0007669"/>
    <property type="project" value="InterPro"/>
</dbReference>
<dbReference type="Proteomes" id="UP000011543">
    <property type="component" value="Unassembled WGS sequence"/>
</dbReference>
<dbReference type="RefSeq" id="WP_004213525.1">
    <property type="nucleotide sequence ID" value="NC_013922.1"/>
</dbReference>
<feature type="domain" description="Asparagine synthetase" evidence="2">
    <location>
        <begin position="198"/>
        <end position="268"/>
    </location>
</feature>
<sequence>MEDRLPDVHISNHNDWTQKNGVSFSGTIVYNGDIISGVDACELFGGVQTSDDLKKIVGNSTGFFATIIESSNELMLTVDQAGSRQIFYTNFGNRLHISDEYKKLQHNLENEEPPSGVKKELLKSGYISQNDTLHPKIKKTQAGEIHAFNQIGNTTEVKISSHYKYEVGGEIKNNENALEELENKLDIITKRLISFADESPIILFLSGGYDSRLLAYMLHKHEADNVYAVTGDQQNDEFNHAGRISKELGFNWTKLRVSHDDLTRIYQSNHWEPVEKHVEGHRAPMPELNTIAYLQKIKNDKTLPDSGVIVKGHTIAEAGKRIPTNFLNKAEINSEEVVFDILSRHYTGTDRYSNQIPNGELHDRVSSWLEEDNKISQTTAIQKCESWYWSHRIPHYLMCDSSVYNNFGYDYWHPFLDREYLEFYTHLPVEHRYKRKLLESYTDRLDERRGVSVEDSDKIQSVLKDILSGGEIESLALKIKDTVEQSIESPINVYEGDKRYGYMGKEEFLNRYSGSERYNYFLAEDTLQNAITHNE</sequence>
<dbReference type="eggNOG" id="arCOG00121">
    <property type="taxonomic scope" value="Archaea"/>
</dbReference>
<feature type="coiled-coil region" evidence="1">
    <location>
        <begin position="164"/>
        <end position="198"/>
    </location>
</feature>
<dbReference type="PATRIC" id="fig|547559.17.peg.219"/>
<dbReference type="PANTHER" id="PTHR43284:SF1">
    <property type="entry name" value="ASPARAGINE SYNTHETASE"/>
    <property type="match status" value="1"/>
</dbReference>
<reference evidence="3 5" key="2">
    <citation type="journal article" date="2012" name="BMC Genomics">
        <title>A comparative genomics perspective on the genetic content of the alkaliphilic haloarchaeon Natrialba magadii ATCC 43099T.</title>
        <authorList>
            <person name="Siddaramappa S."/>
            <person name="Challacombe J.F."/>
            <person name="Decastro R.E."/>
            <person name="Pfeiffer F."/>
            <person name="Sastre D.E."/>
            <person name="Gimenez M.I."/>
            <person name="Paggi R.A."/>
            <person name="Detter J.C."/>
            <person name="Davenport K.W."/>
            <person name="Goodwin L.A."/>
            <person name="Kyrpides N."/>
            <person name="Tapia R."/>
            <person name="Pitluck S."/>
            <person name="Lucas S."/>
            <person name="Woyke T."/>
            <person name="Maupin-Furlow J.A."/>
        </authorList>
    </citation>
    <scope>NUCLEOTIDE SEQUENCE [LARGE SCALE GENOMIC DNA]</scope>
    <source>
        <strain evidence="3">ATCC 43099</strain>
        <strain evidence="5">ATCC 43099 / DSM 3394 / CCM 3739 / CIP 104546 / IAM 13178 / JCM 8861 / NBRC 102185 / NCIMB 2190 / MS3</strain>
    </source>
</reference>
<dbReference type="InterPro" id="IPR001962">
    <property type="entry name" value="Asn_synthase"/>
</dbReference>
<evidence type="ECO:0000313" key="3">
    <source>
        <dbReference type="EMBL" id="ADD03734.1"/>
    </source>
</evidence>
<keyword evidence="5" id="KW-1185">Reference proteome</keyword>
<dbReference type="GeneID" id="8822958"/>
<dbReference type="HOGENOM" id="CLU_034196_0_0_2"/>
<dbReference type="InterPro" id="IPR014729">
    <property type="entry name" value="Rossmann-like_a/b/a_fold"/>
</dbReference>
<accession>D3SWE2</accession>
<dbReference type="EMBL" id="AOHS01000008">
    <property type="protein sequence ID" value="ELY33789.1"/>
    <property type="molecule type" value="Genomic_DNA"/>
</dbReference>
<dbReference type="Proteomes" id="UP000001879">
    <property type="component" value="Chromosome"/>
</dbReference>
<dbReference type="InterPro" id="IPR029055">
    <property type="entry name" value="Ntn_hydrolases_N"/>
</dbReference>
<evidence type="ECO:0000256" key="1">
    <source>
        <dbReference type="SAM" id="Coils"/>
    </source>
</evidence>
<reference evidence="5" key="1">
    <citation type="submission" date="2010-02" db="EMBL/GenBank/DDBJ databases">
        <title>Complete sequence of chromosome of Natrialba magadii ATCC 43099.</title>
        <authorList>
            <consortium name="US DOE Joint Genome Institute"/>
            <person name="Lucas S."/>
            <person name="Copeland A."/>
            <person name="Lapidus A."/>
            <person name="Cheng J.-F."/>
            <person name="Bruce D."/>
            <person name="Goodwin L."/>
            <person name="Pitluck S."/>
            <person name="Davenport K."/>
            <person name="Saunders E."/>
            <person name="Detter J.C."/>
            <person name="Han C."/>
            <person name="Tapia R."/>
            <person name="Land M."/>
            <person name="Hauser L."/>
            <person name="Kyrpides N."/>
            <person name="Mikhailova N."/>
            <person name="De Castro R.E."/>
            <person name="Maupin-Furlow J.A."/>
            <person name="Woyke T."/>
        </authorList>
    </citation>
    <scope>NUCLEOTIDE SEQUENCE [LARGE SCALE GENOMIC DNA]</scope>
    <source>
        <strain evidence="5">ATCC 43099 / DSM 3394 / CCM 3739 / CIP 104546 / IAM 13178 / JCM 8861 / NBRC 102185 / NCIMB 2190 / MS3</strain>
    </source>
</reference>
<protein>
    <submittedName>
        <fullName evidence="3">Asparagine synthase</fullName>
    </submittedName>
</protein>
<dbReference type="KEGG" id="nmg:Nmag_0139"/>
<dbReference type="PaxDb" id="547559-Nmag_0139"/>
<dbReference type="Gene3D" id="3.40.50.620">
    <property type="entry name" value="HUPs"/>
    <property type="match status" value="1"/>
</dbReference>
<name>D3SWE2_NATMM</name>
<organism evidence="3 5">
    <name type="scientific">Natrialba magadii (strain ATCC 43099 / DSM 3394 / CCM 3739 / CIP 104546 / IAM 13178 / JCM 8861 / NBRC 102185 / NCIMB 2190 / MS3)</name>
    <name type="common">Natronobacterium magadii</name>
    <dbReference type="NCBI Taxonomy" id="547559"/>
    <lineage>
        <taxon>Archaea</taxon>
        <taxon>Methanobacteriati</taxon>
        <taxon>Methanobacteriota</taxon>
        <taxon>Stenosarchaea group</taxon>
        <taxon>Halobacteria</taxon>
        <taxon>Halobacteriales</taxon>
        <taxon>Natrialbaceae</taxon>
        <taxon>Natrialba</taxon>
    </lineage>
</organism>
<evidence type="ECO:0000313" key="4">
    <source>
        <dbReference type="EMBL" id="ELY33789.1"/>
    </source>
</evidence>
<dbReference type="SUPFAM" id="SSF52402">
    <property type="entry name" value="Adenine nucleotide alpha hydrolases-like"/>
    <property type="match status" value="1"/>
</dbReference>
<reference evidence="4 6" key="3">
    <citation type="journal article" date="2014" name="PLoS Genet.">
        <title>Phylogenetically driven sequencing of extremely halophilic archaea reveals strategies for static and dynamic osmo-response.</title>
        <authorList>
            <person name="Becker E.A."/>
            <person name="Seitzer P.M."/>
            <person name="Tritt A."/>
            <person name="Larsen D."/>
            <person name="Krusor M."/>
            <person name="Yao A.I."/>
            <person name="Wu D."/>
            <person name="Madern D."/>
            <person name="Eisen J.A."/>
            <person name="Darling A.E."/>
            <person name="Facciotti M.T."/>
        </authorList>
    </citation>
    <scope>NUCLEOTIDE SEQUENCE [LARGE SCALE GENOMIC DNA]</scope>
    <source>
        <strain evidence="6">ATCC 43099 / DSM 3394 / CCM 3739 / CIP 104546 / IAM 13178 / JCM 8861 / NBRC 102185 / NCIMB 2190 / MS3</strain>
        <strain evidence="4">MS-3</strain>
    </source>
</reference>
<evidence type="ECO:0000313" key="5">
    <source>
        <dbReference type="Proteomes" id="UP000001879"/>
    </source>
</evidence>
<gene>
    <name evidence="3" type="ordered locus">Nmag_0139</name>
    <name evidence="4" type="ORF">C500_01148</name>
</gene>
<evidence type="ECO:0000259" key="2">
    <source>
        <dbReference type="Pfam" id="PF00733"/>
    </source>
</evidence>
<dbReference type="GO" id="GO:0006529">
    <property type="term" value="P:asparagine biosynthetic process"/>
    <property type="evidence" value="ECO:0007669"/>
    <property type="project" value="InterPro"/>
</dbReference>
<dbReference type="SUPFAM" id="SSF56235">
    <property type="entry name" value="N-terminal nucleophile aminohydrolases (Ntn hydrolases)"/>
    <property type="match status" value="1"/>
</dbReference>
<keyword evidence="1" id="KW-0175">Coiled coil</keyword>